<protein>
    <recommendedName>
        <fullName evidence="2">BAP29/BAP31 transmembrane domain-containing protein</fullName>
    </recommendedName>
</protein>
<feature type="transmembrane region" description="Helical" evidence="1">
    <location>
        <begin position="12"/>
        <end position="29"/>
    </location>
</feature>
<dbReference type="EMBL" id="KQ965748">
    <property type="protein sequence ID" value="KXS17224.1"/>
    <property type="molecule type" value="Genomic_DNA"/>
</dbReference>
<name>A0A139AL23_GONPJ</name>
<dbReference type="AlphaFoldDB" id="A0A139AL23"/>
<evidence type="ECO:0000313" key="4">
    <source>
        <dbReference type="Proteomes" id="UP000070544"/>
    </source>
</evidence>
<dbReference type="OrthoDB" id="10519555at2759"/>
<feature type="domain" description="BAP29/BAP31 transmembrane" evidence="2">
    <location>
        <begin position="3"/>
        <end position="128"/>
    </location>
</feature>
<keyword evidence="1" id="KW-0472">Membrane</keyword>
<evidence type="ECO:0000259" key="2">
    <source>
        <dbReference type="Pfam" id="PF05529"/>
    </source>
</evidence>
<keyword evidence="4" id="KW-1185">Reference proteome</keyword>
<proteinExistence type="predicted"/>
<dbReference type="InterPro" id="IPR040463">
    <property type="entry name" value="BAP29/BAP31_N"/>
</dbReference>
<accession>A0A139AL23</accession>
<evidence type="ECO:0000256" key="1">
    <source>
        <dbReference type="SAM" id="Phobius"/>
    </source>
</evidence>
<feature type="transmembrane region" description="Helical" evidence="1">
    <location>
        <begin position="97"/>
        <end position="117"/>
    </location>
</feature>
<gene>
    <name evidence="3" type="ORF">M427DRAFT_30682</name>
</gene>
<organism evidence="3 4">
    <name type="scientific">Gonapodya prolifera (strain JEL478)</name>
    <name type="common">Monoblepharis prolifera</name>
    <dbReference type="NCBI Taxonomy" id="1344416"/>
    <lineage>
        <taxon>Eukaryota</taxon>
        <taxon>Fungi</taxon>
        <taxon>Fungi incertae sedis</taxon>
        <taxon>Chytridiomycota</taxon>
        <taxon>Chytridiomycota incertae sedis</taxon>
        <taxon>Monoblepharidomycetes</taxon>
        <taxon>Monoblepharidales</taxon>
        <taxon>Gonapodyaceae</taxon>
        <taxon>Gonapodya</taxon>
    </lineage>
</organism>
<feature type="transmembrane region" description="Helical" evidence="1">
    <location>
        <begin position="41"/>
        <end position="68"/>
    </location>
</feature>
<dbReference type="Pfam" id="PF05529">
    <property type="entry name" value="Bap31"/>
    <property type="match status" value="1"/>
</dbReference>
<evidence type="ECO:0000313" key="3">
    <source>
        <dbReference type="EMBL" id="KXS17224.1"/>
    </source>
</evidence>
<sequence>MASLFLTLEAGTFYVLVAFYLLLAIPIFRRQKSNLVQSINLPTFALTLFGVIGAVTGIIFLDAIRIIYEEPADSGDVGSKLMPLNERLRYVRAQRDYWLSLSCMVMGVVINLTLLNLRDYASVKTALKKTKSQEIPPKKVQ</sequence>
<dbReference type="Proteomes" id="UP000070544">
    <property type="component" value="Unassembled WGS sequence"/>
</dbReference>
<keyword evidence="1" id="KW-1133">Transmembrane helix</keyword>
<keyword evidence="1" id="KW-0812">Transmembrane</keyword>
<reference evidence="3 4" key="1">
    <citation type="journal article" date="2015" name="Genome Biol. Evol.">
        <title>Phylogenomic analyses indicate that early fungi evolved digesting cell walls of algal ancestors of land plants.</title>
        <authorList>
            <person name="Chang Y."/>
            <person name="Wang S."/>
            <person name="Sekimoto S."/>
            <person name="Aerts A.L."/>
            <person name="Choi C."/>
            <person name="Clum A."/>
            <person name="LaButti K.M."/>
            <person name="Lindquist E.A."/>
            <person name="Yee Ngan C."/>
            <person name="Ohm R.A."/>
            <person name="Salamov A.A."/>
            <person name="Grigoriev I.V."/>
            <person name="Spatafora J.W."/>
            <person name="Berbee M.L."/>
        </authorList>
    </citation>
    <scope>NUCLEOTIDE SEQUENCE [LARGE SCALE GENOMIC DNA]</scope>
    <source>
        <strain evidence="3 4">JEL478</strain>
    </source>
</reference>